<dbReference type="InterPro" id="IPR050266">
    <property type="entry name" value="AB_hydrolase_sf"/>
</dbReference>
<organism evidence="3 4">
    <name type="scientific">Paenibacillus albus</name>
    <dbReference type="NCBI Taxonomy" id="2495582"/>
    <lineage>
        <taxon>Bacteria</taxon>
        <taxon>Bacillati</taxon>
        <taxon>Bacillota</taxon>
        <taxon>Bacilli</taxon>
        <taxon>Bacillales</taxon>
        <taxon>Paenibacillaceae</taxon>
        <taxon>Paenibacillus</taxon>
    </lineage>
</organism>
<dbReference type="RefSeq" id="WP_126014982.1">
    <property type="nucleotide sequence ID" value="NZ_CP034437.1"/>
</dbReference>
<keyword evidence="1 3" id="KW-0378">Hydrolase</keyword>
<keyword evidence="4" id="KW-1185">Reference proteome</keyword>
<sequence>MSWTQHLVSTDRGVFEVFTAGEGNPICVTHYYSAFMQRGNYFADQFISCGTVILVNLEDCGNSDKAKDEFEFDMNETVDDLEAIRSALGYTKWTFAGHSTGGMLGLVYAIRYGGFLNKLVVAGAAASNNYMESRQSIYSRKNPRNARLLEIFSILQSTESSLEVKVQAGREWTEMSLHYPEKWDEYFNKPSSGKTIQSRLDYYNKILPSFDIRATLYKIETPTLILCGKFDAQCPLDSSAEIQQLIRGSRLHIFEESNHCPHIEEPMLFKSVINYFLN</sequence>
<protein>
    <submittedName>
        <fullName evidence="3">Alpha/beta fold hydrolase</fullName>
    </submittedName>
</protein>
<dbReference type="InterPro" id="IPR000073">
    <property type="entry name" value="AB_hydrolase_1"/>
</dbReference>
<name>A0A3S9A2F2_9BACL</name>
<evidence type="ECO:0000256" key="1">
    <source>
        <dbReference type="ARBA" id="ARBA00022801"/>
    </source>
</evidence>
<dbReference type="GO" id="GO:0016020">
    <property type="term" value="C:membrane"/>
    <property type="evidence" value="ECO:0007669"/>
    <property type="project" value="TreeGrafter"/>
</dbReference>
<dbReference type="KEGG" id="palb:EJC50_09880"/>
<dbReference type="Gene3D" id="6.10.140.700">
    <property type="match status" value="1"/>
</dbReference>
<feature type="domain" description="AB hydrolase-1" evidence="2">
    <location>
        <begin position="51"/>
        <end position="266"/>
    </location>
</feature>
<gene>
    <name evidence="3" type="ORF">EJC50_09880</name>
</gene>
<dbReference type="InterPro" id="IPR029058">
    <property type="entry name" value="AB_hydrolase_fold"/>
</dbReference>
<dbReference type="EMBL" id="CP034437">
    <property type="protein sequence ID" value="AZN39923.1"/>
    <property type="molecule type" value="Genomic_DNA"/>
</dbReference>
<dbReference type="Proteomes" id="UP000272528">
    <property type="component" value="Chromosome"/>
</dbReference>
<dbReference type="AlphaFoldDB" id="A0A3S9A2F2"/>
<dbReference type="GO" id="GO:0016787">
    <property type="term" value="F:hydrolase activity"/>
    <property type="evidence" value="ECO:0007669"/>
    <property type="project" value="UniProtKB-KW"/>
</dbReference>
<proteinExistence type="predicted"/>
<dbReference type="SUPFAM" id="SSF53474">
    <property type="entry name" value="alpha/beta-Hydrolases"/>
    <property type="match status" value="1"/>
</dbReference>
<evidence type="ECO:0000313" key="3">
    <source>
        <dbReference type="EMBL" id="AZN39923.1"/>
    </source>
</evidence>
<evidence type="ECO:0000259" key="2">
    <source>
        <dbReference type="Pfam" id="PF00561"/>
    </source>
</evidence>
<reference evidence="4" key="1">
    <citation type="submission" date="2018-12" db="EMBL/GenBank/DDBJ databases">
        <title>Genome sequence of Peanibacillus sp.</title>
        <authorList>
            <person name="Subramani G."/>
            <person name="Srinivasan S."/>
            <person name="Kim M.K."/>
        </authorList>
    </citation>
    <scope>NUCLEOTIDE SEQUENCE [LARGE SCALE GENOMIC DNA]</scope>
    <source>
        <strain evidence="4">18JY67-1</strain>
    </source>
</reference>
<evidence type="ECO:0000313" key="4">
    <source>
        <dbReference type="Proteomes" id="UP000272528"/>
    </source>
</evidence>
<dbReference type="PANTHER" id="PTHR43798:SF31">
    <property type="entry name" value="AB HYDROLASE SUPERFAMILY PROTEIN YCLE"/>
    <property type="match status" value="1"/>
</dbReference>
<dbReference type="OrthoDB" id="9796770at2"/>
<dbReference type="Pfam" id="PF00561">
    <property type="entry name" value="Abhydrolase_1"/>
    <property type="match status" value="1"/>
</dbReference>
<accession>A0A3S9A2F2</accession>
<dbReference type="Gene3D" id="3.40.50.1820">
    <property type="entry name" value="alpha/beta hydrolase"/>
    <property type="match status" value="1"/>
</dbReference>
<dbReference type="PANTHER" id="PTHR43798">
    <property type="entry name" value="MONOACYLGLYCEROL LIPASE"/>
    <property type="match status" value="1"/>
</dbReference>